<protein>
    <submittedName>
        <fullName evidence="2">Uncharacterized protein</fullName>
    </submittedName>
</protein>
<sequence>MGLQATRRRVWGMSRFSLSASTLTVSSGSSRGSLASSRGSLASSRGSLSSVSFTDIYGLPQYDKPDAECGQLLRFDLIPFDSLGRDAPFLDPPVPSGFHKQRRSLDTPQSLASLSSRSSLSSLSPPSSPLDTPFLPASRDSPLTQLGDTFEVPGLGTLDRLRAQASALGDEDLPGTVSLQPHGFPGDGEGPRERGPQVTTAPTAASKYREVLGFPPSGEEEALRFGEETVGRCTEVRWLFSSLVSFRFQTVGRVGKHARLCAACFPRGACTLGPERSRKWHSRLFPGVRPIIRTCLIDENDGENRTLPWAAAAPRTFQGGGHPTAARGRCLPVEISTSSVPVTSSLHPVSLQLSKV</sequence>
<proteinExistence type="predicted"/>
<feature type="compositionally biased region" description="Low complexity" evidence="1">
    <location>
        <begin position="108"/>
        <end position="136"/>
    </location>
</feature>
<dbReference type="Proteomes" id="UP000694429">
    <property type="component" value="Unassembled WGS sequence"/>
</dbReference>
<name>A0A8C0NXK2_CANLF</name>
<evidence type="ECO:0000313" key="3">
    <source>
        <dbReference type="Proteomes" id="UP000694429"/>
    </source>
</evidence>
<reference evidence="2" key="1">
    <citation type="submission" date="2025-08" db="UniProtKB">
        <authorList>
            <consortium name="Ensembl"/>
        </authorList>
    </citation>
    <scope>IDENTIFICATION</scope>
</reference>
<evidence type="ECO:0000313" key="2">
    <source>
        <dbReference type="Ensembl" id="ENSCAFP00030032792.1"/>
    </source>
</evidence>
<organism evidence="2 3">
    <name type="scientific">Canis lupus familiaris</name>
    <name type="common">Dog</name>
    <name type="synonym">Canis familiaris</name>
    <dbReference type="NCBI Taxonomy" id="9615"/>
    <lineage>
        <taxon>Eukaryota</taxon>
        <taxon>Metazoa</taxon>
        <taxon>Chordata</taxon>
        <taxon>Craniata</taxon>
        <taxon>Vertebrata</taxon>
        <taxon>Euteleostomi</taxon>
        <taxon>Mammalia</taxon>
        <taxon>Eutheria</taxon>
        <taxon>Laurasiatheria</taxon>
        <taxon>Carnivora</taxon>
        <taxon>Caniformia</taxon>
        <taxon>Canidae</taxon>
        <taxon>Canis</taxon>
    </lineage>
</organism>
<dbReference type="Ensembl" id="ENSCAFT00030037583.1">
    <property type="protein sequence ID" value="ENSCAFP00030032792.1"/>
    <property type="gene ID" value="ENSCAFG00030020486.1"/>
</dbReference>
<dbReference type="AlphaFoldDB" id="A0A8C0NXK2"/>
<accession>A0A8C0NXK2</accession>
<feature type="region of interest" description="Disordered" evidence="1">
    <location>
        <begin position="170"/>
        <end position="204"/>
    </location>
</feature>
<feature type="region of interest" description="Disordered" evidence="1">
    <location>
        <begin position="91"/>
        <end position="150"/>
    </location>
</feature>
<feature type="region of interest" description="Disordered" evidence="1">
    <location>
        <begin position="25"/>
        <end position="46"/>
    </location>
</feature>
<evidence type="ECO:0000256" key="1">
    <source>
        <dbReference type="SAM" id="MobiDB-lite"/>
    </source>
</evidence>